<evidence type="ECO:0000313" key="2">
    <source>
        <dbReference type="Proteomes" id="UP000472262"/>
    </source>
</evidence>
<dbReference type="Proteomes" id="UP000472262">
    <property type="component" value="Unassembled WGS sequence"/>
</dbReference>
<organism evidence="1 2">
    <name type="scientific">Sinocyclocheilus grahami</name>
    <name type="common">Dianchi golden-line fish</name>
    <name type="synonym">Barbus grahami</name>
    <dbReference type="NCBI Taxonomy" id="75366"/>
    <lineage>
        <taxon>Eukaryota</taxon>
        <taxon>Metazoa</taxon>
        <taxon>Chordata</taxon>
        <taxon>Craniata</taxon>
        <taxon>Vertebrata</taxon>
        <taxon>Euteleostomi</taxon>
        <taxon>Actinopterygii</taxon>
        <taxon>Neopterygii</taxon>
        <taxon>Teleostei</taxon>
        <taxon>Ostariophysi</taxon>
        <taxon>Cypriniformes</taxon>
        <taxon>Cyprinidae</taxon>
        <taxon>Cyprininae</taxon>
        <taxon>Sinocyclocheilus</taxon>
    </lineage>
</organism>
<dbReference type="Ensembl" id="ENSSGRT00000023397.1">
    <property type="protein sequence ID" value="ENSSGRP00000021674.1"/>
    <property type="gene ID" value="ENSSGRG00000012959.1"/>
</dbReference>
<reference evidence="1" key="1">
    <citation type="submission" date="2025-08" db="UniProtKB">
        <authorList>
            <consortium name="Ensembl"/>
        </authorList>
    </citation>
    <scope>IDENTIFICATION</scope>
</reference>
<accession>A0A672LB69</accession>
<name>A0A672LB69_SINGR</name>
<protein>
    <submittedName>
        <fullName evidence="1">Uncharacterized protein</fullName>
    </submittedName>
</protein>
<evidence type="ECO:0000313" key="1">
    <source>
        <dbReference type="Ensembl" id="ENSSGRP00000021674.1"/>
    </source>
</evidence>
<reference evidence="1" key="2">
    <citation type="submission" date="2025-09" db="UniProtKB">
        <authorList>
            <consortium name="Ensembl"/>
        </authorList>
    </citation>
    <scope>IDENTIFICATION</scope>
</reference>
<proteinExistence type="predicted"/>
<dbReference type="AlphaFoldDB" id="A0A672LB69"/>
<dbReference type="InParanoid" id="A0A672LB69"/>
<keyword evidence="2" id="KW-1185">Reference proteome</keyword>
<sequence length="44" mass="4958">MVKSNLQRILNSHCFAREKEGNKPCETSSIMEALSNSVNDMMGR</sequence>